<evidence type="ECO:0000256" key="1">
    <source>
        <dbReference type="SAM" id="Coils"/>
    </source>
</evidence>
<keyword evidence="3" id="KW-1185">Reference proteome</keyword>
<dbReference type="EMBL" id="MU006782">
    <property type="protein sequence ID" value="KAF2641828.1"/>
    <property type="molecule type" value="Genomic_DNA"/>
</dbReference>
<dbReference type="OrthoDB" id="5340163at2759"/>
<sequence>MASSNSGQTQYHHFIPQFILKNFSHKYNPSKSAHQKWKKKIRIRRGDPMLHVVDFQDEAPQLSESPVKRTFGFMDMYRDATNASDYNILEKELSKLENQAARLISNIKDAFESGAIGFSMLRQQRDILRKFLFVMKYRGPDFYRRFNTEKYTKDDADQLKKYMDEKGYQNPVDVWVKSIRTILDLTIDLEGRWKQELLSKIYPDDAYWFIMHMEAYYLAFCTPDDPSVEFILTENCYNAYEGPNSTVLNPTTGKHDVISWTSYHEFSPLTPRLMLVLRSLMLPNDEEDRDEEIKTWRSHPDSAGSILQDLPLKKPRNSYTQVLPQGVQLLPDEDGSRRSYHQFTFSFFRINADHIQQINSILLENAYITSAIVFSSKLALKMSLEYYLRLPKNCGFKVIHRQENSPQLVYLKKLESVVRSLGSDVTLVFCRQSFTQSRETTLLVLTELGGSRNNIFKDLDQVRRMRYLRIKIDVHTRGVPERIRQRIRDDLRDLFCQNVPTRRVWYYTKSLRAMSLGSPGRLHETSAEMIEGPEDVIVKASAIVRPECLGLLLYRTVMQDIEHRRNPGLNPSSDFALDSAGAERYAKIRHLTFFVAGSIRDCGIKPIQDFARVTSHMIQETKLYEIHRNRMWSLDENIEILTRFSVRGDISSILSTELPADVLDELKDVLFNILYPTYEERPKSVLDSEVD</sequence>
<organism evidence="2 3">
    <name type="scientific">Massarina eburnea CBS 473.64</name>
    <dbReference type="NCBI Taxonomy" id="1395130"/>
    <lineage>
        <taxon>Eukaryota</taxon>
        <taxon>Fungi</taxon>
        <taxon>Dikarya</taxon>
        <taxon>Ascomycota</taxon>
        <taxon>Pezizomycotina</taxon>
        <taxon>Dothideomycetes</taxon>
        <taxon>Pleosporomycetidae</taxon>
        <taxon>Pleosporales</taxon>
        <taxon>Massarineae</taxon>
        <taxon>Massarinaceae</taxon>
        <taxon>Massarina</taxon>
    </lineage>
</organism>
<protein>
    <recommendedName>
        <fullName evidence="4">DUF4238 domain-containing protein</fullName>
    </recommendedName>
</protein>
<accession>A0A6A6S5Y2</accession>
<evidence type="ECO:0000313" key="2">
    <source>
        <dbReference type="EMBL" id="KAF2641828.1"/>
    </source>
</evidence>
<name>A0A6A6S5Y2_9PLEO</name>
<dbReference type="Proteomes" id="UP000799753">
    <property type="component" value="Unassembled WGS sequence"/>
</dbReference>
<reference evidence="2" key="1">
    <citation type="journal article" date="2020" name="Stud. Mycol.">
        <title>101 Dothideomycetes genomes: a test case for predicting lifestyles and emergence of pathogens.</title>
        <authorList>
            <person name="Haridas S."/>
            <person name="Albert R."/>
            <person name="Binder M."/>
            <person name="Bloem J."/>
            <person name="Labutti K."/>
            <person name="Salamov A."/>
            <person name="Andreopoulos B."/>
            <person name="Baker S."/>
            <person name="Barry K."/>
            <person name="Bills G."/>
            <person name="Bluhm B."/>
            <person name="Cannon C."/>
            <person name="Castanera R."/>
            <person name="Culley D."/>
            <person name="Daum C."/>
            <person name="Ezra D."/>
            <person name="Gonzalez J."/>
            <person name="Henrissat B."/>
            <person name="Kuo A."/>
            <person name="Liang C."/>
            <person name="Lipzen A."/>
            <person name="Lutzoni F."/>
            <person name="Magnuson J."/>
            <person name="Mondo S."/>
            <person name="Nolan M."/>
            <person name="Ohm R."/>
            <person name="Pangilinan J."/>
            <person name="Park H.-J."/>
            <person name="Ramirez L."/>
            <person name="Alfaro M."/>
            <person name="Sun H."/>
            <person name="Tritt A."/>
            <person name="Yoshinaga Y."/>
            <person name="Zwiers L.-H."/>
            <person name="Turgeon B."/>
            <person name="Goodwin S."/>
            <person name="Spatafora J."/>
            <person name="Crous P."/>
            <person name="Grigoriev I."/>
        </authorList>
    </citation>
    <scope>NUCLEOTIDE SEQUENCE</scope>
    <source>
        <strain evidence="2">CBS 473.64</strain>
    </source>
</reference>
<feature type="coiled-coil region" evidence="1">
    <location>
        <begin position="86"/>
        <end position="113"/>
    </location>
</feature>
<evidence type="ECO:0000313" key="3">
    <source>
        <dbReference type="Proteomes" id="UP000799753"/>
    </source>
</evidence>
<proteinExistence type="predicted"/>
<dbReference type="InterPro" id="IPR025332">
    <property type="entry name" value="DUF4238"/>
</dbReference>
<gene>
    <name evidence="2" type="ORF">P280DRAFT_541282</name>
</gene>
<evidence type="ECO:0008006" key="4">
    <source>
        <dbReference type="Google" id="ProtNLM"/>
    </source>
</evidence>
<dbReference type="AlphaFoldDB" id="A0A6A6S5Y2"/>
<keyword evidence="1" id="KW-0175">Coiled coil</keyword>
<dbReference type="Pfam" id="PF14022">
    <property type="entry name" value="DUF4238"/>
    <property type="match status" value="1"/>
</dbReference>